<keyword evidence="7" id="KW-1185">Reference proteome</keyword>
<dbReference type="PANTHER" id="PTHR43240">
    <property type="entry name" value="1,4-DIHYDROXY-2-NAPHTHOYL-COA THIOESTERASE 1"/>
    <property type="match status" value="1"/>
</dbReference>
<dbReference type="EMBL" id="PYZL01000016">
    <property type="protein sequence ID" value="PTE73878.1"/>
    <property type="molecule type" value="Genomic_DNA"/>
</dbReference>
<dbReference type="EMBL" id="PYZI01000012">
    <property type="protein sequence ID" value="PTF13330.1"/>
    <property type="molecule type" value="Genomic_DNA"/>
</dbReference>
<dbReference type="InterPro" id="IPR003736">
    <property type="entry name" value="PAAI_dom"/>
</dbReference>
<name>A0A2K4DPT6_9STAP</name>
<dbReference type="AlphaFoldDB" id="A0A2K4DPT6"/>
<dbReference type="Proteomes" id="UP000242088">
    <property type="component" value="Unassembled WGS sequence"/>
</dbReference>
<evidence type="ECO:0000313" key="9">
    <source>
        <dbReference type="Proteomes" id="UP000243350"/>
    </source>
</evidence>
<proteinExistence type="inferred from homology"/>
<accession>A0A2K4DPT6</accession>
<gene>
    <name evidence="4" type="ORF">BUY44_04050</name>
    <name evidence="5" type="ORF">BUY47_09680</name>
    <name evidence="6" type="ORF">BUY48_01255</name>
</gene>
<dbReference type="InterPro" id="IPR029069">
    <property type="entry name" value="HotDog_dom_sf"/>
</dbReference>
<evidence type="ECO:0000259" key="3">
    <source>
        <dbReference type="Pfam" id="PF03061"/>
    </source>
</evidence>
<evidence type="ECO:0000313" key="8">
    <source>
        <dbReference type="Proteomes" id="UP000242547"/>
    </source>
</evidence>
<dbReference type="GeneID" id="48888491"/>
<dbReference type="EMBL" id="PYZH01000004">
    <property type="protein sequence ID" value="PTF16636.1"/>
    <property type="molecule type" value="Genomic_DNA"/>
</dbReference>
<dbReference type="GO" id="GO:0061522">
    <property type="term" value="F:1,4-dihydroxy-2-naphthoyl-CoA thioesterase activity"/>
    <property type="evidence" value="ECO:0007669"/>
    <property type="project" value="TreeGrafter"/>
</dbReference>
<evidence type="ECO:0000313" key="5">
    <source>
        <dbReference type="EMBL" id="PTF13330.1"/>
    </source>
</evidence>
<dbReference type="GO" id="GO:0005829">
    <property type="term" value="C:cytosol"/>
    <property type="evidence" value="ECO:0007669"/>
    <property type="project" value="TreeGrafter"/>
</dbReference>
<dbReference type="NCBIfam" id="TIGR00369">
    <property type="entry name" value="unchar_dom_1"/>
    <property type="match status" value="1"/>
</dbReference>
<dbReference type="Proteomes" id="UP000242547">
    <property type="component" value="Unassembled WGS sequence"/>
</dbReference>
<protein>
    <submittedName>
        <fullName evidence="6">PaaI family thioesterase</fullName>
    </submittedName>
</protein>
<dbReference type="PANTHER" id="PTHR43240:SF5">
    <property type="entry name" value="1,4-DIHYDROXY-2-NAPHTHOYL-COA THIOESTERASE 1"/>
    <property type="match status" value="1"/>
</dbReference>
<organism evidence="6 9">
    <name type="scientific">Staphylococcus devriesei</name>
    <dbReference type="NCBI Taxonomy" id="586733"/>
    <lineage>
        <taxon>Bacteria</taxon>
        <taxon>Bacillati</taxon>
        <taxon>Bacillota</taxon>
        <taxon>Bacilli</taxon>
        <taxon>Bacillales</taxon>
        <taxon>Staphylococcaceae</taxon>
        <taxon>Staphylococcus</taxon>
    </lineage>
</organism>
<sequence length="126" mass="13828">MTNLLETFEMRIEDTKEGKVVISMPVTDKVKQPFGYLHGGATIALGETACSIGAANLIDTQQFIPLGLEMNANHIHSVKEGRIIATASIIHQGKTTQVWNIEIKSEQDELISIMRGTIGIKPLKNK</sequence>
<evidence type="ECO:0000313" key="7">
    <source>
        <dbReference type="Proteomes" id="UP000242088"/>
    </source>
</evidence>
<comment type="caution">
    <text evidence="6">The sequence shown here is derived from an EMBL/GenBank/DDBJ whole genome shotgun (WGS) entry which is preliminary data.</text>
</comment>
<dbReference type="Proteomes" id="UP000243350">
    <property type="component" value="Unassembled WGS sequence"/>
</dbReference>
<dbReference type="CDD" id="cd03443">
    <property type="entry name" value="PaaI_thioesterase"/>
    <property type="match status" value="1"/>
</dbReference>
<dbReference type="SUPFAM" id="SSF54637">
    <property type="entry name" value="Thioesterase/thiol ester dehydrase-isomerase"/>
    <property type="match status" value="1"/>
</dbReference>
<reference evidence="7 8" key="1">
    <citation type="journal article" date="2016" name="Front. Microbiol.">
        <title>Comprehensive Phylogenetic Analysis of Bovine Non-aureus Staphylococci Species Based on Whole-Genome Sequencing.</title>
        <authorList>
            <person name="Naushad S."/>
            <person name="Barkema H.W."/>
            <person name="Luby C."/>
            <person name="Condas L.A."/>
            <person name="Nobrega D.B."/>
            <person name="Carson D.A."/>
            <person name="De Buck J."/>
        </authorList>
    </citation>
    <scope>NUCLEOTIDE SEQUENCE [LARGE SCALE GENOMIC DNA]</scope>
    <source>
        <strain evidence="5 7">SNUC 1409</strain>
        <strain evidence="6 9">SNUC 4143</strain>
        <strain evidence="4 8">SNUC 761</strain>
    </source>
</reference>
<feature type="domain" description="Thioesterase" evidence="3">
    <location>
        <begin position="34"/>
        <end position="111"/>
    </location>
</feature>
<reference evidence="6" key="2">
    <citation type="submission" date="2018-03" db="EMBL/GenBank/DDBJ databases">
        <authorList>
            <person name="Keele B.F."/>
        </authorList>
    </citation>
    <scope>NUCLEOTIDE SEQUENCE</scope>
    <source>
        <strain evidence="6">SNUC 4143</strain>
        <strain evidence="4">SNUC 761</strain>
    </source>
</reference>
<evidence type="ECO:0000313" key="6">
    <source>
        <dbReference type="EMBL" id="PTF16636.1"/>
    </source>
</evidence>
<evidence type="ECO:0000313" key="4">
    <source>
        <dbReference type="EMBL" id="PTE73878.1"/>
    </source>
</evidence>
<dbReference type="Gene3D" id="3.10.129.10">
    <property type="entry name" value="Hotdog Thioesterase"/>
    <property type="match status" value="1"/>
</dbReference>
<dbReference type="InterPro" id="IPR006683">
    <property type="entry name" value="Thioestr_dom"/>
</dbReference>
<evidence type="ECO:0000256" key="1">
    <source>
        <dbReference type="ARBA" id="ARBA00008324"/>
    </source>
</evidence>
<keyword evidence="2" id="KW-0378">Hydrolase</keyword>
<dbReference type="Pfam" id="PF03061">
    <property type="entry name" value="4HBT"/>
    <property type="match status" value="1"/>
</dbReference>
<evidence type="ECO:0000256" key="2">
    <source>
        <dbReference type="ARBA" id="ARBA00022801"/>
    </source>
</evidence>
<dbReference type="RefSeq" id="WP_103166392.1">
    <property type="nucleotide sequence ID" value="NZ_CP130489.1"/>
</dbReference>
<comment type="similarity">
    <text evidence="1">Belongs to the thioesterase PaaI family.</text>
</comment>
<reference evidence="5" key="3">
    <citation type="submission" date="2018-03" db="EMBL/GenBank/DDBJ databases">
        <authorList>
            <person name="Naushad S."/>
        </authorList>
    </citation>
    <scope>NUCLEOTIDE SEQUENCE</scope>
    <source>
        <strain evidence="5">SNUC 1409</strain>
    </source>
</reference>
<dbReference type="OrthoDB" id="9798208at2"/>